<dbReference type="Gene3D" id="3.40.50.2000">
    <property type="entry name" value="Glycogen Phosphorylase B"/>
    <property type="match status" value="2"/>
</dbReference>
<feature type="domain" description="Glycosyl transferase family 1" evidence="3">
    <location>
        <begin position="192"/>
        <end position="345"/>
    </location>
</feature>
<accession>A0A1H8DKZ8</accession>
<protein>
    <submittedName>
        <fullName evidence="5">Glycosyltransferase involved in cell wall bisynthesis</fullName>
    </submittedName>
</protein>
<gene>
    <name evidence="5" type="ORF">SAMN04488505_10833</name>
</gene>
<dbReference type="Pfam" id="PF00534">
    <property type="entry name" value="Glycos_transf_1"/>
    <property type="match status" value="1"/>
</dbReference>
<evidence type="ECO:0000259" key="3">
    <source>
        <dbReference type="Pfam" id="PF00534"/>
    </source>
</evidence>
<dbReference type="GO" id="GO:0016757">
    <property type="term" value="F:glycosyltransferase activity"/>
    <property type="evidence" value="ECO:0007669"/>
    <property type="project" value="UniProtKB-KW"/>
</dbReference>
<reference evidence="5 6" key="1">
    <citation type="submission" date="2016-10" db="EMBL/GenBank/DDBJ databases">
        <authorList>
            <person name="de Groot N.N."/>
        </authorList>
    </citation>
    <scope>NUCLEOTIDE SEQUENCE [LARGE SCALE GENOMIC DNA]</scope>
    <source>
        <strain evidence="5 6">DSM 21039</strain>
    </source>
</reference>
<dbReference type="AlphaFoldDB" id="A0A1H8DKZ8"/>
<dbReference type="InterPro" id="IPR028098">
    <property type="entry name" value="Glyco_trans_4-like_N"/>
</dbReference>
<name>A0A1H8DKZ8_9BACT</name>
<evidence type="ECO:0000313" key="5">
    <source>
        <dbReference type="EMBL" id="SEN07940.1"/>
    </source>
</evidence>
<dbReference type="OrthoDB" id="9771846at2"/>
<dbReference type="STRING" id="573321.SAMN04488505_10833"/>
<sequence>MNKSKILILGTAYPFRGGLAAYNERLAEELQQTDDVDIWTFTVQYPGFMFPGKSQYSTDPPPAHLRIRRIVNSVNPLNWWITGRKIRRFNPDIIIVRYWLPIMGPCLGTILRIAKKGSNIRIVGMLDNVVPHEKRFGDVAFTRYFLKPVDVFVAMSQSVINDLRQFEPVKKASLIPHPIYDSYGELIPKSAARAHLKLDAGKRYILFFGFIRPYKGLDLLLQAMADERLRKLDIHLIVAGEFYEDAAPYHQLIAQHQLGDKVLLHTDFIPNDDVKYYFRAADLVVQPYKSATQSGISQIAYHFEKPMVVTNVGGLAETIPDGKVGFICEPEPASIAAAVEKYYVEDREAAMTAGVQEEKQKYSWSRLAAEIHALAEGVKPKA</sequence>
<dbReference type="InterPro" id="IPR001296">
    <property type="entry name" value="Glyco_trans_1"/>
</dbReference>
<feature type="domain" description="Glycosyltransferase subfamily 4-like N-terminal" evidence="4">
    <location>
        <begin position="17"/>
        <end position="179"/>
    </location>
</feature>
<dbReference type="Proteomes" id="UP000198984">
    <property type="component" value="Unassembled WGS sequence"/>
</dbReference>
<organism evidence="5 6">
    <name type="scientific">Chitinophaga rupis</name>
    <dbReference type="NCBI Taxonomy" id="573321"/>
    <lineage>
        <taxon>Bacteria</taxon>
        <taxon>Pseudomonadati</taxon>
        <taxon>Bacteroidota</taxon>
        <taxon>Chitinophagia</taxon>
        <taxon>Chitinophagales</taxon>
        <taxon>Chitinophagaceae</taxon>
        <taxon>Chitinophaga</taxon>
    </lineage>
</organism>
<dbReference type="SUPFAM" id="SSF53756">
    <property type="entry name" value="UDP-Glycosyltransferase/glycogen phosphorylase"/>
    <property type="match status" value="1"/>
</dbReference>
<evidence type="ECO:0000313" key="6">
    <source>
        <dbReference type="Proteomes" id="UP000198984"/>
    </source>
</evidence>
<evidence type="ECO:0000256" key="1">
    <source>
        <dbReference type="ARBA" id="ARBA00022676"/>
    </source>
</evidence>
<dbReference type="RefSeq" id="WP_089918584.1">
    <property type="nucleotide sequence ID" value="NZ_FOBB01000008.1"/>
</dbReference>
<dbReference type="EMBL" id="FOBB01000008">
    <property type="protein sequence ID" value="SEN07940.1"/>
    <property type="molecule type" value="Genomic_DNA"/>
</dbReference>
<proteinExistence type="predicted"/>
<evidence type="ECO:0000259" key="4">
    <source>
        <dbReference type="Pfam" id="PF13439"/>
    </source>
</evidence>
<evidence type="ECO:0000256" key="2">
    <source>
        <dbReference type="ARBA" id="ARBA00022679"/>
    </source>
</evidence>
<dbReference type="Pfam" id="PF13439">
    <property type="entry name" value="Glyco_transf_4"/>
    <property type="match status" value="1"/>
</dbReference>
<keyword evidence="2 5" id="KW-0808">Transferase</keyword>
<keyword evidence="1" id="KW-0328">Glycosyltransferase</keyword>
<keyword evidence="6" id="KW-1185">Reference proteome</keyword>
<dbReference type="PANTHER" id="PTHR12526">
    <property type="entry name" value="GLYCOSYLTRANSFERASE"/>
    <property type="match status" value="1"/>
</dbReference>
<dbReference type="PANTHER" id="PTHR12526:SF510">
    <property type="entry name" value="D-INOSITOL 3-PHOSPHATE GLYCOSYLTRANSFERASE"/>
    <property type="match status" value="1"/>
</dbReference>